<comment type="subcellular location">
    <subcellularLocation>
        <location evidence="1">Membrane</location>
        <topology evidence="1">Multi-pass membrane protein</topology>
    </subcellularLocation>
</comment>
<feature type="compositionally biased region" description="Gly residues" evidence="6">
    <location>
        <begin position="13"/>
        <end position="23"/>
    </location>
</feature>
<comment type="similarity">
    <text evidence="2">Belongs to the drug/metabolite transporter (DMT) superfamily. 10 TMS drug/metabolite exporter (DME) (TC 2.A.7.3) family.</text>
</comment>
<feature type="transmembrane region" description="Helical" evidence="7">
    <location>
        <begin position="324"/>
        <end position="344"/>
    </location>
</feature>
<evidence type="ECO:0000259" key="8">
    <source>
        <dbReference type="Pfam" id="PF00892"/>
    </source>
</evidence>
<evidence type="ECO:0000256" key="7">
    <source>
        <dbReference type="SAM" id="Phobius"/>
    </source>
</evidence>
<feature type="transmembrane region" description="Helical" evidence="7">
    <location>
        <begin position="268"/>
        <end position="288"/>
    </location>
</feature>
<dbReference type="Proteomes" id="UP000284407">
    <property type="component" value="Unassembled WGS sequence"/>
</dbReference>
<dbReference type="STRING" id="1443111.Z949_584"/>
<feature type="transmembrane region" description="Helical" evidence="7">
    <location>
        <begin position="161"/>
        <end position="181"/>
    </location>
</feature>
<reference evidence="9 10" key="1">
    <citation type="submission" date="2018-09" db="EMBL/GenBank/DDBJ databases">
        <title>Genomic Encyclopedia of Archaeal and Bacterial Type Strains, Phase II (KMG-II): from individual species to whole genera.</title>
        <authorList>
            <person name="Goeker M."/>
        </authorList>
    </citation>
    <scope>NUCLEOTIDE SEQUENCE [LARGE SCALE GENOMIC DNA]</scope>
    <source>
        <strain evidence="9 10">DSM 11458</strain>
    </source>
</reference>
<dbReference type="SUPFAM" id="SSF103481">
    <property type="entry name" value="Multidrug resistance efflux transporter EmrE"/>
    <property type="match status" value="2"/>
</dbReference>
<dbReference type="PANTHER" id="PTHR22911">
    <property type="entry name" value="ACYL-MALONYL CONDENSING ENZYME-RELATED"/>
    <property type="match status" value="1"/>
</dbReference>
<feature type="transmembrane region" description="Helical" evidence="7">
    <location>
        <begin position="235"/>
        <end position="256"/>
    </location>
</feature>
<dbReference type="EMBL" id="RAQK01000001">
    <property type="protein sequence ID" value="RKE97869.1"/>
    <property type="molecule type" value="Genomic_DNA"/>
</dbReference>
<feature type="domain" description="EamA" evidence="8">
    <location>
        <begin position="94"/>
        <end position="228"/>
    </location>
</feature>
<dbReference type="InterPro" id="IPR000620">
    <property type="entry name" value="EamA_dom"/>
</dbReference>
<protein>
    <submittedName>
        <fullName evidence="9">Drug/metabolite transporter (DMT)-like permease</fullName>
    </submittedName>
</protein>
<keyword evidence="10" id="KW-1185">Reference proteome</keyword>
<dbReference type="PANTHER" id="PTHR22911:SF6">
    <property type="entry name" value="SOLUTE CARRIER FAMILY 35 MEMBER G1"/>
    <property type="match status" value="1"/>
</dbReference>
<dbReference type="Pfam" id="PF00892">
    <property type="entry name" value="EamA"/>
    <property type="match status" value="2"/>
</dbReference>
<feature type="compositionally biased region" description="Basic and acidic residues" evidence="6">
    <location>
        <begin position="1"/>
        <end position="10"/>
    </location>
</feature>
<comment type="caution">
    <text evidence="9">The sequence shown here is derived from an EMBL/GenBank/DDBJ whole genome shotgun (WGS) entry which is preliminary data.</text>
</comment>
<feature type="region of interest" description="Disordered" evidence="6">
    <location>
        <begin position="1"/>
        <end position="26"/>
    </location>
</feature>
<evidence type="ECO:0000256" key="5">
    <source>
        <dbReference type="ARBA" id="ARBA00023136"/>
    </source>
</evidence>
<feature type="domain" description="EamA" evidence="8">
    <location>
        <begin position="238"/>
        <end position="366"/>
    </location>
</feature>
<evidence type="ECO:0000256" key="3">
    <source>
        <dbReference type="ARBA" id="ARBA00022692"/>
    </source>
</evidence>
<evidence type="ECO:0000313" key="10">
    <source>
        <dbReference type="Proteomes" id="UP000284407"/>
    </source>
</evidence>
<sequence length="384" mass="41063">MWQTDRENPKGHGQCGGSSGFGAGSQDTGLRNDRLARIGSAGVSSEGAEYAQFHPWTFAPLRRLRKRIVTLVRAPDIHHSGCMYAPVSQNNALAATLVLIATAFIAATTLMAKSLGTGGFGPPLHALQISHGRFLFAFAGLSAAALLLRPKLMRPHWKLHIARTSFGWAGVTLMFAAVAFIPLADATAISFLNPVFAMMLAIPMLGEKVGRVRWSAAVLAMIGALVLLRPTPDSFQPAALLALGAAMIMGMELIFIKKLAGRENPFQILLVNNMIGLCIATVAMLPVWQPPTGAQWALLAGIGLCMAVAQTCFVNAMARADASFVAPFSYGTLIFAAFYDLIFFRVTPDTVTVLGAFIIITGAIWLALREARIKKPAPRPHTAV</sequence>
<feature type="transmembrane region" description="Helical" evidence="7">
    <location>
        <begin position="132"/>
        <end position="149"/>
    </location>
</feature>
<feature type="transmembrane region" description="Helical" evidence="7">
    <location>
        <begin position="187"/>
        <end position="205"/>
    </location>
</feature>
<evidence type="ECO:0000256" key="6">
    <source>
        <dbReference type="SAM" id="MobiDB-lite"/>
    </source>
</evidence>
<accession>A0A420DUM8</accession>
<keyword evidence="4 7" id="KW-1133">Transmembrane helix</keyword>
<dbReference type="GO" id="GO:0016020">
    <property type="term" value="C:membrane"/>
    <property type="evidence" value="ECO:0007669"/>
    <property type="project" value="UniProtKB-SubCell"/>
</dbReference>
<organism evidence="9 10">
    <name type="scientific">Sulfitobacter guttiformis</name>
    <dbReference type="NCBI Taxonomy" id="74349"/>
    <lineage>
        <taxon>Bacteria</taxon>
        <taxon>Pseudomonadati</taxon>
        <taxon>Pseudomonadota</taxon>
        <taxon>Alphaproteobacteria</taxon>
        <taxon>Rhodobacterales</taxon>
        <taxon>Roseobacteraceae</taxon>
        <taxon>Sulfitobacter</taxon>
    </lineage>
</organism>
<feature type="transmembrane region" description="Helical" evidence="7">
    <location>
        <begin position="92"/>
        <end position="112"/>
    </location>
</feature>
<evidence type="ECO:0000313" key="9">
    <source>
        <dbReference type="EMBL" id="RKE97869.1"/>
    </source>
</evidence>
<dbReference type="InterPro" id="IPR037185">
    <property type="entry name" value="EmrE-like"/>
</dbReference>
<evidence type="ECO:0000256" key="1">
    <source>
        <dbReference type="ARBA" id="ARBA00004141"/>
    </source>
</evidence>
<feature type="transmembrane region" description="Helical" evidence="7">
    <location>
        <begin position="294"/>
        <end position="317"/>
    </location>
</feature>
<proteinExistence type="inferred from homology"/>
<dbReference type="AlphaFoldDB" id="A0A420DUM8"/>
<gene>
    <name evidence="9" type="ORF">C8N30_2498</name>
</gene>
<feature type="transmembrane region" description="Helical" evidence="7">
    <location>
        <begin position="212"/>
        <end position="229"/>
    </location>
</feature>
<name>A0A420DUM8_9RHOB</name>
<keyword evidence="3 7" id="KW-0812">Transmembrane</keyword>
<dbReference type="Gene3D" id="1.10.3730.20">
    <property type="match status" value="1"/>
</dbReference>
<evidence type="ECO:0000256" key="2">
    <source>
        <dbReference type="ARBA" id="ARBA00009853"/>
    </source>
</evidence>
<keyword evidence="5 7" id="KW-0472">Membrane</keyword>
<feature type="transmembrane region" description="Helical" evidence="7">
    <location>
        <begin position="350"/>
        <end position="368"/>
    </location>
</feature>
<evidence type="ECO:0000256" key="4">
    <source>
        <dbReference type="ARBA" id="ARBA00022989"/>
    </source>
</evidence>